<organism evidence="3 4">
    <name type="scientific">Rhodococcoides trifolii</name>
    <dbReference type="NCBI Taxonomy" id="908250"/>
    <lineage>
        <taxon>Bacteria</taxon>
        <taxon>Bacillati</taxon>
        <taxon>Actinomycetota</taxon>
        <taxon>Actinomycetes</taxon>
        <taxon>Mycobacteriales</taxon>
        <taxon>Nocardiaceae</taxon>
        <taxon>Rhodococcoides</taxon>
    </lineage>
</organism>
<keyword evidence="2" id="KW-0812">Transmembrane</keyword>
<feature type="transmembrane region" description="Helical" evidence="2">
    <location>
        <begin position="85"/>
        <end position="104"/>
    </location>
</feature>
<accession>A0A917D2F3</accession>
<dbReference type="Proteomes" id="UP000654257">
    <property type="component" value="Unassembled WGS sequence"/>
</dbReference>
<name>A0A917D2F3_9NOCA</name>
<gene>
    <name evidence="3" type="ORF">GCM10007304_17960</name>
</gene>
<reference evidence="3" key="1">
    <citation type="journal article" date="2014" name="Int. J. Syst. Evol. Microbiol.">
        <title>Complete genome sequence of Corynebacterium casei LMG S-19264T (=DSM 44701T), isolated from a smear-ripened cheese.</title>
        <authorList>
            <consortium name="US DOE Joint Genome Institute (JGI-PGF)"/>
            <person name="Walter F."/>
            <person name="Albersmeier A."/>
            <person name="Kalinowski J."/>
            <person name="Ruckert C."/>
        </authorList>
    </citation>
    <scope>NUCLEOTIDE SEQUENCE</scope>
    <source>
        <strain evidence="3">CCM 7905</strain>
    </source>
</reference>
<feature type="transmembrane region" description="Helical" evidence="2">
    <location>
        <begin position="116"/>
        <end position="137"/>
    </location>
</feature>
<dbReference type="RefSeq" id="WP_188544464.1">
    <property type="nucleotide sequence ID" value="NZ_BMCU01000002.1"/>
</dbReference>
<keyword evidence="2" id="KW-1133">Transmembrane helix</keyword>
<keyword evidence="4" id="KW-1185">Reference proteome</keyword>
<evidence type="ECO:0000313" key="3">
    <source>
        <dbReference type="EMBL" id="GGG04249.1"/>
    </source>
</evidence>
<evidence type="ECO:0000256" key="1">
    <source>
        <dbReference type="SAM" id="MobiDB-lite"/>
    </source>
</evidence>
<feature type="region of interest" description="Disordered" evidence="1">
    <location>
        <begin position="149"/>
        <end position="173"/>
    </location>
</feature>
<evidence type="ECO:0000256" key="2">
    <source>
        <dbReference type="SAM" id="Phobius"/>
    </source>
</evidence>
<comment type="caution">
    <text evidence="3">The sequence shown here is derived from an EMBL/GenBank/DDBJ whole genome shotgun (WGS) entry which is preliminary data.</text>
</comment>
<evidence type="ECO:0000313" key="4">
    <source>
        <dbReference type="Proteomes" id="UP000654257"/>
    </source>
</evidence>
<keyword evidence="2" id="KW-0472">Membrane</keyword>
<feature type="transmembrane region" description="Helical" evidence="2">
    <location>
        <begin position="6"/>
        <end position="26"/>
    </location>
</feature>
<reference evidence="3" key="2">
    <citation type="submission" date="2020-09" db="EMBL/GenBank/DDBJ databases">
        <authorList>
            <person name="Sun Q."/>
            <person name="Sedlacek I."/>
        </authorList>
    </citation>
    <scope>NUCLEOTIDE SEQUENCE</scope>
    <source>
        <strain evidence="3">CCM 7905</strain>
    </source>
</reference>
<proteinExistence type="predicted"/>
<dbReference type="AlphaFoldDB" id="A0A917D2F3"/>
<sequence>MAISDFAWAAGAVGAVTAALIAGSVARRNAQKHPYERLKLLVEIAEKMPARADSEGVLKAAIGEELRALREMRSFDKLHPWLRRIQYGAAPVSFVLVALIAALTSERGPFPATSTWQVVGGIAVACVIGVGGGFIAGRISRMRQKARTSERVNQVAHGSDSSPQLDPSADEVG</sequence>
<dbReference type="EMBL" id="BMCU01000002">
    <property type="protein sequence ID" value="GGG04249.1"/>
    <property type="molecule type" value="Genomic_DNA"/>
</dbReference>
<protein>
    <submittedName>
        <fullName evidence="3">Uncharacterized protein</fullName>
    </submittedName>
</protein>